<dbReference type="EMBL" id="JAOTPV010000003">
    <property type="protein sequence ID" value="KAJ4485911.1"/>
    <property type="molecule type" value="Genomic_DNA"/>
</dbReference>
<name>A0A9W9DTX4_9AGAR</name>
<dbReference type="Gene3D" id="3.30.70.330">
    <property type="match status" value="1"/>
</dbReference>
<accession>A0A9W9DTX4</accession>
<evidence type="ECO:0000256" key="2">
    <source>
        <dbReference type="PROSITE-ProRule" id="PRU00176"/>
    </source>
</evidence>
<sequence length="311" mass="34226">MLSSARLTKKQKKGIAFRAGKLGKGARKNGVGTSSDGTEDNAIPVLEIQASLDVEDVEMENGTVSPEEEIAYDVPPARTDKGKAKAAEQETDVGTVPANQKRKRDAEPGLAKVKEKEGKEDVVPKKKKKGNDEKQRFILFVGNLKYTTSMESIKEHFAACDPPPSVRLLTPKISKSNNKSKGCAFLEFTHRNALQQALKLDQSQLDGRAINVELTSGGGGKSEARLQKLKERNKKLHEQRKERQGDNEEITHRQRYSATSGVGAIPDAKKTWAVDDAEDSNVHRGGKKHKKHSRSQRSKEWRTGVNAIPVG</sequence>
<feature type="compositionally biased region" description="Basic residues" evidence="3">
    <location>
        <begin position="284"/>
        <end position="296"/>
    </location>
</feature>
<gene>
    <name evidence="5" type="ORF">J3R30DRAFT_1420197</name>
</gene>
<dbReference type="Proteomes" id="UP001150266">
    <property type="component" value="Unassembled WGS sequence"/>
</dbReference>
<dbReference type="CDD" id="cd12400">
    <property type="entry name" value="RRM_Nop6"/>
    <property type="match status" value="1"/>
</dbReference>
<feature type="region of interest" description="Disordered" evidence="3">
    <location>
        <begin position="235"/>
        <end position="311"/>
    </location>
</feature>
<dbReference type="InterPro" id="IPR012677">
    <property type="entry name" value="Nucleotide-bd_a/b_plait_sf"/>
</dbReference>
<feature type="region of interest" description="Disordered" evidence="3">
    <location>
        <begin position="1"/>
        <end position="130"/>
    </location>
</feature>
<dbReference type="GO" id="GO:0042274">
    <property type="term" value="P:ribosomal small subunit biogenesis"/>
    <property type="evidence" value="ECO:0007669"/>
    <property type="project" value="TreeGrafter"/>
</dbReference>
<evidence type="ECO:0000313" key="5">
    <source>
        <dbReference type="EMBL" id="KAJ4485911.1"/>
    </source>
</evidence>
<evidence type="ECO:0000313" key="6">
    <source>
        <dbReference type="Proteomes" id="UP001150266"/>
    </source>
</evidence>
<dbReference type="GO" id="GO:0019843">
    <property type="term" value="F:rRNA binding"/>
    <property type="evidence" value="ECO:0007669"/>
    <property type="project" value="TreeGrafter"/>
</dbReference>
<evidence type="ECO:0000259" key="4">
    <source>
        <dbReference type="PROSITE" id="PS50102"/>
    </source>
</evidence>
<keyword evidence="1 2" id="KW-0694">RNA-binding</keyword>
<dbReference type="AlphaFoldDB" id="A0A9W9DTX4"/>
<feature type="domain" description="RRM" evidence="4">
    <location>
        <begin position="137"/>
        <end position="217"/>
    </location>
</feature>
<organism evidence="5 6">
    <name type="scientific">Lentinula aciculospora</name>
    <dbReference type="NCBI Taxonomy" id="153920"/>
    <lineage>
        <taxon>Eukaryota</taxon>
        <taxon>Fungi</taxon>
        <taxon>Dikarya</taxon>
        <taxon>Basidiomycota</taxon>
        <taxon>Agaricomycotina</taxon>
        <taxon>Agaricomycetes</taxon>
        <taxon>Agaricomycetidae</taxon>
        <taxon>Agaricales</taxon>
        <taxon>Marasmiineae</taxon>
        <taxon>Omphalotaceae</taxon>
        <taxon>Lentinula</taxon>
    </lineage>
</organism>
<dbReference type="PANTHER" id="PTHR23236:SF51">
    <property type="entry name" value="NUCLEOLAR PROTEIN 6"/>
    <property type="match status" value="1"/>
</dbReference>
<evidence type="ECO:0000256" key="3">
    <source>
        <dbReference type="SAM" id="MobiDB-lite"/>
    </source>
</evidence>
<dbReference type="InterPro" id="IPR035979">
    <property type="entry name" value="RBD_domain_sf"/>
</dbReference>
<protein>
    <recommendedName>
        <fullName evidence="4">RRM domain-containing protein</fullName>
    </recommendedName>
</protein>
<dbReference type="PROSITE" id="PS50102">
    <property type="entry name" value="RRM"/>
    <property type="match status" value="1"/>
</dbReference>
<dbReference type="InterPro" id="IPR000504">
    <property type="entry name" value="RRM_dom"/>
</dbReference>
<feature type="compositionally biased region" description="Basic and acidic residues" evidence="3">
    <location>
        <begin position="104"/>
        <end position="130"/>
    </location>
</feature>
<dbReference type="InterPro" id="IPR034228">
    <property type="entry name" value="Nop6_RRM"/>
</dbReference>
<feature type="compositionally biased region" description="Basic and acidic residues" evidence="3">
    <location>
        <begin position="239"/>
        <end position="252"/>
    </location>
</feature>
<evidence type="ECO:0000256" key="1">
    <source>
        <dbReference type="ARBA" id="ARBA00022884"/>
    </source>
</evidence>
<keyword evidence="6" id="KW-1185">Reference proteome</keyword>
<dbReference type="SMART" id="SM00360">
    <property type="entry name" value="RRM"/>
    <property type="match status" value="1"/>
</dbReference>
<reference evidence="5" key="1">
    <citation type="submission" date="2022-08" db="EMBL/GenBank/DDBJ databases">
        <title>A Global Phylogenomic Analysis of the Shiitake Genus Lentinula.</title>
        <authorList>
            <consortium name="DOE Joint Genome Institute"/>
            <person name="Sierra-Patev S."/>
            <person name="Min B."/>
            <person name="Naranjo-Ortiz M."/>
            <person name="Looney B."/>
            <person name="Konkel Z."/>
            <person name="Slot J.C."/>
            <person name="Sakamoto Y."/>
            <person name="Steenwyk J.L."/>
            <person name="Rokas A."/>
            <person name="Carro J."/>
            <person name="Camarero S."/>
            <person name="Ferreira P."/>
            <person name="Molpeceres G."/>
            <person name="Ruiz-Duenas F.J."/>
            <person name="Serrano A."/>
            <person name="Henrissat B."/>
            <person name="Drula E."/>
            <person name="Hughes K.W."/>
            <person name="Mata J.L."/>
            <person name="Ishikawa N.K."/>
            <person name="Vargas-Isla R."/>
            <person name="Ushijima S."/>
            <person name="Smith C.A."/>
            <person name="Ahrendt S."/>
            <person name="Andreopoulos W."/>
            <person name="He G."/>
            <person name="Labutti K."/>
            <person name="Lipzen A."/>
            <person name="Ng V."/>
            <person name="Riley R."/>
            <person name="Sandor L."/>
            <person name="Barry K."/>
            <person name="Martinez A.T."/>
            <person name="Xiao Y."/>
            <person name="Gibbons J.G."/>
            <person name="Terashima K."/>
            <person name="Grigoriev I.V."/>
            <person name="Hibbett D.S."/>
        </authorList>
    </citation>
    <scope>NUCLEOTIDE SEQUENCE</scope>
    <source>
        <strain evidence="5">JLM2183</strain>
    </source>
</reference>
<proteinExistence type="predicted"/>
<dbReference type="OrthoDB" id="167718at2759"/>
<dbReference type="Pfam" id="PF00076">
    <property type="entry name" value="RRM_1"/>
    <property type="match status" value="1"/>
</dbReference>
<dbReference type="GO" id="GO:0005730">
    <property type="term" value="C:nucleolus"/>
    <property type="evidence" value="ECO:0007669"/>
    <property type="project" value="TreeGrafter"/>
</dbReference>
<feature type="compositionally biased region" description="Basic and acidic residues" evidence="3">
    <location>
        <begin position="78"/>
        <end position="88"/>
    </location>
</feature>
<comment type="caution">
    <text evidence="5">The sequence shown here is derived from an EMBL/GenBank/DDBJ whole genome shotgun (WGS) entry which is preliminary data.</text>
</comment>
<dbReference type="SUPFAM" id="SSF54928">
    <property type="entry name" value="RNA-binding domain, RBD"/>
    <property type="match status" value="1"/>
</dbReference>
<dbReference type="PANTHER" id="PTHR23236">
    <property type="entry name" value="EUKARYOTIC TRANSLATION INITIATION FACTOR 4B/4H"/>
    <property type="match status" value="1"/>
</dbReference>